<evidence type="ECO:0000313" key="2">
    <source>
        <dbReference type="EMBL" id="MBX69999.1"/>
    </source>
</evidence>
<dbReference type="AlphaFoldDB" id="A0A2P2QSK1"/>
<accession>A0A2P2QSK1</accession>
<dbReference type="EMBL" id="GGEC01089515">
    <property type="protein sequence ID" value="MBX69999.1"/>
    <property type="molecule type" value="Transcribed_RNA"/>
</dbReference>
<proteinExistence type="predicted"/>
<feature type="signal peptide" evidence="1">
    <location>
        <begin position="1"/>
        <end position="19"/>
    </location>
</feature>
<evidence type="ECO:0000256" key="1">
    <source>
        <dbReference type="SAM" id="SignalP"/>
    </source>
</evidence>
<keyword evidence="1" id="KW-0732">Signal</keyword>
<organism evidence="2">
    <name type="scientific">Rhizophora mucronata</name>
    <name type="common">Asiatic mangrove</name>
    <dbReference type="NCBI Taxonomy" id="61149"/>
    <lineage>
        <taxon>Eukaryota</taxon>
        <taxon>Viridiplantae</taxon>
        <taxon>Streptophyta</taxon>
        <taxon>Embryophyta</taxon>
        <taxon>Tracheophyta</taxon>
        <taxon>Spermatophyta</taxon>
        <taxon>Magnoliopsida</taxon>
        <taxon>eudicotyledons</taxon>
        <taxon>Gunneridae</taxon>
        <taxon>Pentapetalae</taxon>
        <taxon>rosids</taxon>
        <taxon>fabids</taxon>
        <taxon>Malpighiales</taxon>
        <taxon>Rhizophoraceae</taxon>
        <taxon>Rhizophora</taxon>
    </lineage>
</organism>
<feature type="chain" id="PRO_5015119034" evidence="1">
    <location>
        <begin position="20"/>
        <end position="48"/>
    </location>
</feature>
<reference evidence="2" key="1">
    <citation type="submission" date="2018-02" db="EMBL/GenBank/DDBJ databases">
        <title>Rhizophora mucronata_Transcriptome.</title>
        <authorList>
            <person name="Meera S.P."/>
            <person name="Sreeshan A."/>
            <person name="Augustine A."/>
        </authorList>
    </citation>
    <scope>NUCLEOTIDE SEQUENCE</scope>
    <source>
        <tissue evidence="2">Leaf</tissue>
    </source>
</reference>
<protein>
    <submittedName>
        <fullName evidence="2">Uncharacterized protein</fullName>
    </submittedName>
</protein>
<name>A0A2P2QSK1_RHIMU</name>
<sequence>MSLGFILFVFRFRIWITGFGPTLRLFGHLVCLRFLDCLSGDDCSGCYV</sequence>